<dbReference type="InterPro" id="IPR035986">
    <property type="entry name" value="PKD_dom_sf"/>
</dbReference>
<dbReference type="Pfam" id="PF22352">
    <property type="entry name" value="K319L-like_PKD"/>
    <property type="match status" value="1"/>
</dbReference>
<dbReference type="RefSeq" id="WP_015826270.1">
    <property type="nucleotide sequence ID" value="NC_012982.1"/>
</dbReference>
<dbReference type="InterPro" id="IPR022409">
    <property type="entry name" value="PKD/Chitinase_dom"/>
</dbReference>
<dbReference type="HOGENOM" id="CLU_507868_0_0_5"/>
<proteinExistence type="predicted"/>
<dbReference type="SMART" id="SM00089">
    <property type="entry name" value="PKD"/>
    <property type="match status" value="1"/>
</dbReference>
<sequence length="560" mass="60525">MKLKSCVALGAFALATTLSACGGGGGSSSPTPPSPSAPAVNTPPNADISTTNVVTDERQEISLSAAGSSDADGDSLTYSWSQIAGPDLGAGTQTGDTFTAQVPELTADETYTIELTASDGQASTTQTIEIIGRKIVLTPLATEWGNQFGGYQTDGQIVPPFWSNNGSYFLTNVYTPATDTQEGKYSEYYYEPRGAGNYDYSLSYNHPANFSEPFTPPVNYRLDTSVWNDFYQYVSSNNTIEIRDNADLENPQILQLPSAACAVFNSEFIEGFDSVANSNSPKVFPNLLVALDTGGIIEYENLGNRVLTATGFPDTANSMNWGKYAETSSVFKEGGNYCSGLLGKQVVKTPTSDGHALEVTGHNFILFDEDSQNLQLFAASGVEPFVNAAPIAQMSTASITSETLSGIPQVQASIYEDHGTANHFWAIGLTTKTHDGEHYVIVINENFNEMKYMRLPNGVPTDIYAIPHQSDGIPYNEQTSDLFIISPDSPYVVYFENNAAQGTGYADATNFEDAQYIDVGFGGSFLNFDSDDYYRVDEDMYVAYAEEGRVRVFSHSATVN</sequence>
<accession>C6XMH7</accession>
<dbReference type="KEGG" id="hba:Hbal_0418"/>
<gene>
    <name evidence="4" type="ordered locus">Hbal_0418</name>
</gene>
<evidence type="ECO:0000256" key="1">
    <source>
        <dbReference type="SAM" id="MobiDB-lite"/>
    </source>
</evidence>
<name>C6XMH7_HIRBI</name>
<keyword evidence="5" id="KW-1185">Reference proteome</keyword>
<dbReference type="Gene3D" id="2.60.40.10">
    <property type="entry name" value="Immunoglobulins"/>
    <property type="match status" value="1"/>
</dbReference>
<keyword evidence="2" id="KW-0732">Signal</keyword>
<dbReference type="EMBL" id="CP001678">
    <property type="protein sequence ID" value="ACT58120.1"/>
    <property type="molecule type" value="Genomic_DNA"/>
</dbReference>
<evidence type="ECO:0000313" key="5">
    <source>
        <dbReference type="Proteomes" id="UP000002745"/>
    </source>
</evidence>
<dbReference type="eggNOG" id="COG1864">
    <property type="taxonomic scope" value="Bacteria"/>
</dbReference>
<dbReference type="InterPro" id="IPR013783">
    <property type="entry name" value="Ig-like_fold"/>
</dbReference>
<protein>
    <submittedName>
        <fullName evidence="4">PKD domain containing protein</fullName>
    </submittedName>
</protein>
<feature type="signal peptide" evidence="2">
    <location>
        <begin position="1"/>
        <end position="20"/>
    </location>
</feature>
<evidence type="ECO:0000313" key="4">
    <source>
        <dbReference type="EMBL" id="ACT58120.1"/>
    </source>
</evidence>
<evidence type="ECO:0000259" key="3">
    <source>
        <dbReference type="SMART" id="SM00089"/>
    </source>
</evidence>
<dbReference type="SUPFAM" id="SSF49299">
    <property type="entry name" value="PKD domain"/>
    <property type="match status" value="1"/>
</dbReference>
<feature type="region of interest" description="Disordered" evidence="1">
    <location>
        <begin position="21"/>
        <end position="48"/>
    </location>
</feature>
<dbReference type="PROSITE" id="PS51257">
    <property type="entry name" value="PROKAR_LIPOPROTEIN"/>
    <property type="match status" value="1"/>
</dbReference>
<reference evidence="5" key="1">
    <citation type="journal article" date="2011" name="J. Bacteriol.">
        <title>Genome sequences of eight morphologically diverse alphaproteobacteria.</title>
        <authorList>
            <consortium name="US DOE Joint Genome Institute"/>
            <person name="Brown P.J."/>
            <person name="Kysela D.T."/>
            <person name="Buechlein A."/>
            <person name="Hemmerich C."/>
            <person name="Brun Y.V."/>
        </authorList>
    </citation>
    <scope>NUCLEOTIDE SEQUENCE [LARGE SCALE GENOMIC DNA]</scope>
    <source>
        <strain evidence="5">ATCC 49814 / DSM 5838 / IFAM 1418</strain>
    </source>
</reference>
<evidence type="ECO:0000256" key="2">
    <source>
        <dbReference type="SAM" id="SignalP"/>
    </source>
</evidence>
<organism evidence="4 5">
    <name type="scientific">Hirschia baltica (strain ATCC 49814 / DSM 5838 / IFAM 1418)</name>
    <dbReference type="NCBI Taxonomy" id="582402"/>
    <lineage>
        <taxon>Bacteria</taxon>
        <taxon>Pseudomonadati</taxon>
        <taxon>Pseudomonadota</taxon>
        <taxon>Alphaproteobacteria</taxon>
        <taxon>Hyphomonadales</taxon>
        <taxon>Hyphomonadaceae</taxon>
        <taxon>Hirschia</taxon>
    </lineage>
</organism>
<dbReference type="STRING" id="582402.Hbal_0418"/>
<feature type="domain" description="PKD/Chitinase" evidence="3">
    <location>
        <begin position="45"/>
        <end position="135"/>
    </location>
</feature>
<dbReference type="Proteomes" id="UP000002745">
    <property type="component" value="Chromosome"/>
</dbReference>
<dbReference type="OrthoDB" id="7620568at2"/>
<dbReference type="AlphaFoldDB" id="C6XMH7"/>
<feature type="chain" id="PRO_5002971478" evidence="2">
    <location>
        <begin position="21"/>
        <end position="560"/>
    </location>
</feature>